<name>A0A4Z2GQZ0_9TELE</name>
<feature type="region of interest" description="Disordered" evidence="1">
    <location>
        <begin position="70"/>
        <end position="109"/>
    </location>
</feature>
<comment type="caution">
    <text evidence="2">The sequence shown here is derived from an EMBL/GenBank/DDBJ whole genome shotgun (WGS) entry which is preliminary data.</text>
</comment>
<protein>
    <submittedName>
        <fullName evidence="2">Uncharacterized protein</fullName>
    </submittedName>
</protein>
<evidence type="ECO:0000256" key="1">
    <source>
        <dbReference type="SAM" id="MobiDB-lite"/>
    </source>
</evidence>
<reference evidence="2 3" key="1">
    <citation type="submission" date="2019-03" db="EMBL/GenBank/DDBJ databases">
        <title>First draft genome of Liparis tanakae, snailfish: a comprehensive survey of snailfish specific genes.</title>
        <authorList>
            <person name="Kim W."/>
            <person name="Song I."/>
            <person name="Jeong J.-H."/>
            <person name="Kim D."/>
            <person name="Kim S."/>
            <person name="Ryu S."/>
            <person name="Song J.Y."/>
            <person name="Lee S.K."/>
        </authorList>
    </citation>
    <scope>NUCLEOTIDE SEQUENCE [LARGE SCALE GENOMIC DNA]</scope>
    <source>
        <tissue evidence="2">Muscle</tissue>
    </source>
</reference>
<organism evidence="2 3">
    <name type="scientific">Liparis tanakae</name>
    <name type="common">Tanaka's snailfish</name>
    <dbReference type="NCBI Taxonomy" id="230148"/>
    <lineage>
        <taxon>Eukaryota</taxon>
        <taxon>Metazoa</taxon>
        <taxon>Chordata</taxon>
        <taxon>Craniata</taxon>
        <taxon>Vertebrata</taxon>
        <taxon>Euteleostomi</taxon>
        <taxon>Actinopterygii</taxon>
        <taxon>Neopterygii</taxon>
        <taxon>Teleostei</taxon>
        <taxon>Neoteleostei</taxon>
        <taxon>Acanthomorphata</taxon>
        <taxon>Eupercaria</taxon>
        <taxon>Perciformes</taxon>
        <taxon>Cottioidei</taxon>
        <taxon>Cottales</taxon>
        <taxon>Liparidae</taxon>
        <taxon>Liparis</taxon>
    </lineage>
</organism>
<evidence type="ECO:0000313" key="2">
    <source>
        <dbReference type="EMBL" id="TNN55122.1"/>
    </source>
</evidence>
<dbReference type="EMBL" id="SRLO01000464">
    <property type="protein sequence ID" value="TNN55122.1"/>
    <property type="molecule type" value="Genomic_DNA"/>
</dbReference>
<evidence type="ECO:0000313" key="3">
    <source>
        <dbReference type="Proteomes" id="UP000314294"/>
    </source>
</evidence>
<dbReference type="AlphaFoldDB" id="A0A4Z2GQZ0"/>
<sequence length="158" mass="17129">MTVLLSSIKDGGGGAVLAAEGVSPLGCSTAPVPFSPCSWSYHEPDATRMVPREEDDKRLCLRLLTDLDDLTPAPHCSNRQHKIRCSGRSDPAQKGATEASSQRDTDTDFSHSWQASDKCAYSALRKTAALLLPARSIRINHRQVCMAGVSQPCVFFLI</sequence>
<proteinExistence type="predicted"/>
<keyword evidence="3" id="KW-1185">Reference proteome</keyword>
<gene>
    <name evidence="2" type="ORF">EYF80_034646</name>
</gene>
<accession>A0A4Z2GQZ0</accession>
<dbReference type="OrthoDB" id="10618638at2759"/>
<dbReference type="Proteomes" id="UP000314294">
    <property type="component" value="Unassembled WGS sequence"/>
</dbReference>